<name>A0AAD2CV10_9STRA</name>
<proteinExistence type="predicted"/>
<feature type="compositionally biased region" description="Gly residues" evidence="1">
    <location>
        <begin position="365"/>
        <end position="377"/>
    </location>
</feature>
<comment type="caution">
    <text evidence="2">The sequence shown here is derived from an EMBL/GenBank/DDBJ whole genome shotgun (WGS) entry which is preliminary data.</text>
</comment>
<evidence type="ECO:0000313" key="3">
    <source>
        <dbReference type="Proteomes" id="UP001295423"/>
    </source>
</evidence>
<gene>
    <name evidence="2" type="ORF">CYCCA115_LOCUS5604</name>
</gene>
<reference evidence="2" key="1">
    <citation type="submission" date="2023-08" db="EMBL/GenBank/DDBJ databases">
        <authorList>
            <person name="Audoor S."/>
            <person name="Bilcke G."/>
        </authorList>
    </citation>
    <scope>NUCLEOTIDE SEQUENCE</scope>
</reference>
<accession>A0AAD2CV10</accession>
<evidence type="ECO:0000313" key="2">
    <source>
        <dbReference type="EMBL" id="CAJ1937314.1"/>
    </source>
</evidence>
<protein>
    <submittedName>
        <fullName evidence="2">Uncharacterized protein</fullName>
    </submittedName>
</protein>
<keyword evidence="3" id="KW-1185">Reference proteome</keyword>
<sequence length="413" mass="46925">MIRGSHLKISFYKRLSTFLYFYHPPSKMAAAIPVFTIYDAMILCQIPDTGNFQGQTDAQRMAEELFDNDFGTAMTKSIKQVNMDLATLASLTETKGSRPNQSICTRLNFHQKYVKDSKTLIDNTVPPKWSKEQQWKQWVKLLRDHLRAYIGVNGIPLVYVVRENAAQDPTPQDDFLDEYINMALLLGTAFIVDNKQVLALLNKFIMSCSEAEMVIQALNTTTDGRAAFFALKAFYEGEGIFAHDVMAAENIIATLFYAGEKRPAMYWQKFEQILNNAYATMHHEYGRVMYTDVMKLRSLQQRIKADFLSQTKAAIEANMHAIPMTMTYDQAMRMYRSKVSEKFPPASVAAVARGRHVRENNQIIRGGGHGGGRGQGGRNHRNNSRDNRRYNGNTTSPTKITKTMLVPTKIQEI</sequence>
<feature type="region of interest" description="Disordered" evidence="1">
    <location>
        <begin position="359"/>
        <end position="399"/>
    </location>
</feature>
<dbReference type="AlphaFoldDB" id="A0AAD2CV10"/>
<organism evidence="2 3">
    <name type="scientific">Cylindrotheca closterium</name>
    <dbReference type="NCBI Taxonomy" id="2856"/>
    <lineage>
        <taxon>Eukaryota</taxon>
        <taxon>Sar</taxon>
        <taxon>Stramenopiles</taxon>
        <taxon>Ochrophyta</taxon>
        <taxon>Bacillariophyta</taxon>
        <taxon>Bacillariophyceae</taxon>
        <taxon>Bacillariophycidae</taxon>
        <taxon>Bacillariales</taxon>
        <taxon>Bacillariaceae</taxon>
        <taxon>Cylindrotheca</taxon>
    </lineage>
</organism>
<dbReference type="Proteomes" id="UP001295423">
    <property type="component" value="Unassembled WGS sequence"/>
</dbReference>
<dbReference type="EMBL" id="CAKOGP040000629">
    <property type="protein sequence ID" value="CAJ1937314.1"/>
    <property type="molecule type" value="Genomic_DNA"/>
</dbReference>
<evidence type="ECO:0000256" key="1">
    <source>
        <dbReference type="SAM" id="MobiDB-lite"/>
    </source>
</evidence>